<dbReference type="InterPro" id="IPR036396">
    <property type="entry name" value="Cyt_P450_sf"/>
</dbReference>
<comment type="subcellular location">
    <subcellularLocation>
        <location evidence="1">Membrane</location>
    </subcellularLocation>
</comment>
<dbReference type="GO" id="GO:0004497">
    <property type="term" value="F:monooxygenase activity"/>
    <property type="evidence" value="ECO:0007669"/>
    <property type="project" value="UniProtKB-KW"/>
</dbReference>
<dbReference type="PRINTS" id="PR00463">
    <property type="entry name" value="EP450I"/>
</dbReference>
<dbReference type="GO" id="GO:0005506">
    <property type="term" value="F:iron ion binding"/>
    <property type="evidence" value="ECO:0007669"/>
    <property type="project" value="InterPro"/>
</dbReference>
<keyword evidence="3 11" id="KW-0349">Heme</keyword>
<evidence type="ECO:0000256" key="2">
    <source>
        <dbReference type="ARBA" id="ARBA00010617"/>
    </source>
</evidence>
<keyword evidence="8 11" id="KW-0408">Iron</keyword>
<dbReference type="GO" id="GO:0016705">
    <property type="term" value="F:oxidoreductase activity, acting on paired donors, with incorporation or reduction of molecular oxygen"/>
    <property type="evidence" value="ECO:0007669"/>
    <property type="project" value="InterPro"/>
</dbReference>
<gene>
    <name evidence="13" type="ORF">OSB04_000646</name>
</gene>
<evidence type="ECO:0000256" key="12">
    <source>
        <dbReference type="RuleBase" id="RU000461"/>
    </source>
</evidence>
<dbReference type="GO" id="GO:0016020">
    <property type="term" value="C:membrane"/>
    <property type="evidence" value="ECO:0007669"/>
    <property type="project" value="UniProtKB-SubCell"/>
</dbReference>
<dbReference type="PRINTS" id="PR00385">
    <property type="entry name" value="P450"/>
</dbReference>
<evidence type="ECO:0000256" key="8">
    <source>
        <dbReference type="ARBA" id="ARBA00023004"/>
    </source>
</evidence>
<dbReference type="CDD" id="cd11072">
    <property type="entry name" value="CYP71-like"/>
    <property type="match status" value="1"/>
</dbReference>
<keyword evidence="6" id="KW-1133">Transmembrane helix</keyword>
<dbReference type="Pfam" id="PF00067">
    <property type="entry name" value="p450"/>
    <property type="match status" value="1"/>
</dbReference>
<dbReference type="GO" id="GO:0020037">
    <property type="term" value="F:heme binding"/>
    <property type="evidence" value="ECO:0007669"/>
    <property type="project" value="InterPro"/>
</dbReference>
<evidence type="ECO:0000256" key="9">
    <source>
        <dbReference type="ARBA" id="ARBA00023033"/>
    </source>
</evidence>
<dbReference type="PROSITE" id="PS00086">
    <property type="entry name" value="CYTOCHROME_P450"/>
    <property type="match status" value="1"/>
</dbReference>
<dbReference type="PANTHER" id="PTHR47955">
    <property type="entry name" value="CYTOCHROME P450 FAMILY 71 PROTEIN"/>
    <property type="match status" value="1"/>
</dbReference>
<evidence type="ECO:0000313" key="14">
    <source>
        <dbReference type="Proteomes" id="UP001172457"/>
    </source>
</evidence>
<protein>
    <recommendedName>
        <fullName evidence="15">Cytochrome P450</fullName>
    </recommendedName>
</protein>
<sequence length="454" mass="51505">MEDPIIGHMHHLIGTIPHRGLTKLAQKYGPLMHLQLGEVSTVVVSSPRWAKEILTTYDINFAYRPYTLTGDILAYNFTDIVHAPYGEYWRQLRKICTLELLSAKKVKSFQSLREEECWSLISEIKASGSGKPIDLSKGISKMSAKIISRAAFGKGIKEEMAFTEIVKEAVQQTGGFDVANIFPSKKVLHHLSGKRAKFTEIHKRADNLINNIISDHRRNHSSSSQESLLDVLLRHRDDAEFPLTLDNVKAVIFDMFGGGTDTSYVVTEWAISELIRCPRAMEKLQAELREALKGKERIKEEDIQDLMYLKNVIKETLRLHPPLPLLMPRECRKPCVINGYDIANKTKLLVNVFAINRDPEYWKDPESFIPERFETNPINIMGSDQYEYLPFGGGRRKCPGGSMGLASVELPLASLLYYFNWKLPNGVSHDELDMTEVFGSAVRRKIALVLVPTF</sequence>
<evidence type="ECO:0000313" key="13">
    <source>
        <dbReference type="EMBL" id="KAJ9564680.1"/>
    </source>
</evidence>
<name>A0AA38WS77_9ASTR</name>
<evidence type="ECO:0000256" key="11">
    <source>
        <dbReference type="PIRSR" id="PIRSR602401-1"/>
    </source>
</evidence>
<accession>A0AA38WS77</accession>
<organism evidence="13 14">
    <name type="scientific">Centaurea solstitialis</name>
    <name type="common">yellow star-thistle</name>
    <dbReference type="NCBI Taxonomy" id="347529"/>
    <lineage>
        <taxon>Eukaryota</taxon>
        <taxon>Viridiplantae</taxon>
        <taxon>Streptophyta</taxon>
        <taxon>Embryophyta</taxon>
        <taxon>Tracheophyta</taxon>
        <taxon>Spermatophyta</taxon>
        <taxon>Magnoliopsida</taxon>
        <taxon>eudicotyledons</taxon>
        <taxon>Gunneridae</taxon>
        <taxon>Pentapetalae</taxon>
        <taxon>asterids</taxon>
        <taxon>campanulids</taxon>
        <taxon>Asterales</taxon>
        <taxon>Asteraceae</taxon>
        <taxon>Carduoideae</taxon>
        <taxon>Cardueae</taxon>
        <taxon>Centaureinae</taxon>
        <taxon>Centaurea</taxon>
    </lineage>
</organism>
<evidence type="ECO:0000256" key="6">
    <source>
        <dbReference type="ARBA" id="ARBA00022989"/>
    </source>
</evidence>
<keyword evidence="5 11" id="KW-0479">Metal-binding</keyword>
<dbReference type="PANTHER" id="PTHR47955:SF9">
    <property type="entry name" value="PREMNASPIRODIENE OXYGENASE-LIKE"/>
    <property type="match status" value="1"/>
</dbReference>
<keyword evidence="14" id="KW-1185">Reference proteome</keyword>
<dbReference type="EMBL" id="JARYMX010000001">
    <property type="protein sequence ID" value="KAJ9564680.1"/>
    <property type="molecule type" value="Genomic_DNA"/>
</dbReference>
<dbReference type="InterPro" id="IPR017972">
    <property type="entry name" value="Cyt_P450_CS"/>
</dbReference>
<dbReference type="SUPFAM" id="SSF48264">
    <property type="entry name" value="Cytochrome P450"/>
    <property type="match status" value="1"/>
</dbReference>
<dbReference type="Proteomes" id="UP001172457">
    <property type="component" value="Chromosome 1"/>
</dbReference>
<proteinExistence type="inferred from homology"/>
<evidence type="ECO:0008006" key="15">
    <source>
        <dbReference type="Google" id="ProtNLM"/>
    </source>
</evidence>
<dbReference type="InterPro" id="IPR002401">
    <property type="entry name" value="Cyt_P450_E_grp-I"/>
</dbReference>
<keyword evidence="7 12" id="KW-0560">Oxidoreductase</keyword>
<comment type="similarity">
    <text evidence="2 12">Belongs to the cytochrome P450 family.</text>
</comment>
<dbReference type="InterPro" id="IPR001128">
    <property type="entry name" value="Cyt_P450"/>
</dbReference>
<evidence type="ECO:0000256" key="4">
    <source>
        <dbReference type="ARBA" id="ARBA00022692"/>
    </source>
</evidence>
<dbReference type="Gene3D" id="1.10.630.10">
    <property type="entry name" value="Cytochrome P450"/>
    <property type="match status" value="1"/>
</dbReference>
<comment type="caution">
    <text evidence="13">The sequence shown here is derived from an EMBL/GenBank/DDBJ whole genome shotgun (WGS) entry which is preliminary data.</text>
</comment>
<comment type="cofactor">
    <cofactor evidence="11">
        <name>heme</name>
        <dbReference type="ChEBI" id="CHEBI:30413"/>
    </cofactor>
</comment>
<keyword evidence="4" id="KW-0812">Transmembrane</keyword>
<evidence type="ECO:0000256" key="1">
    <source>
        <dbReference type="ARBA" id="ARBA00004370"/>
    </source>
</evidence>
<evidence type="ECO:0000256" key="3">
    <source>
        <dbReference type="ARBA" id="ARBA00022617"/>
    </source>
</evidence>
<evidence type="ECO:0000256" key="5">
    <source>
        <dbReference type="ARBA" id="ARBA00022723"/>
    </source>
</evidence>
<dbReference type="FunFam" id="1.10.630.10:FF:000043">
    <property type="entry name" value="Cytochrome P450 99A2"/>
    <property type="match status" value="1"/>
</dbReference>
<feature type="binding site" description="axial binding residue" evidence="11">
    <location>
        <position position="398"/>
    </location>
    <ligand>
        <name>heme</name>
        <dbReference type="ChEBI" id="CHEBI:30413"/>
    </ligand>
    <ligandPart>
        <name>Fe</name>
        <dbReference type="ChEBI" id="CHEBI:18248"/>
    </ligandPart>
</feature>
<evidence type="ECO:0000256" key="10">
    <source>
        <dbReference type="ARBA" id="ARBA00023136"/>
    </source>
</evidence>
<keyword evidence="10" id="KW-0472">Membrane</keyword>
<reference evidence="13" key="1">
    <citation type="submission" date="2023-03" db="EMBL/GenBank/DDBJ databases">
        <title>Chromosome-scale reference genome and RAD-based genetic map of yellow starthistle (Centaurea solstitialis) reveal putative structural variation and QTLs associated with invader traits.</title>
        <authorList>
            <person name="Reatini B."/>
            <person name="Cang F.A."/>
            <person name="Jiang Q."/>
            <person name="Mckibben M.T.W."/>
            <person name="Barker M.S."/>
            <person name="Rieseberg L.H."/>
            <person name="Dlugosch K.M."/>
        </authorList>
    </citation>
    <scope>NUCLEOTIDE SEQUENCE</scope>
    <source>
        <strain evidence="13">CAN-66</strain>
        <tissue evidence="13">Leaf</tissue>
    </source>
</reference>
<dbReference type="AlphaFoldDB" id="A0AA38WS77"/>
<keyword evidence="9 12" id="KW-0503">Monooxygenase</keyword>
<evidence type="ECO:0000256" key="7">
    <source>
        <dbReference type="ARBA" id="ARBA00023002"/>
    </source>
</evidence>
<dbReference type="GO" id="GO:0051762">
    <property type="term" value="P:sesquiterpene biosynthetic process"/>
    <property type="evidence" value="ECO:0007669"/>
    <property type="project" value="UniProtKB-ARBA"/>
</dbReference>